<dbReference type="InterPro" id="IPR036414">
    <property type="entry name" value="YaeB_N_sf"/>
</dbReference>
<organism evidence="4 5">
    <name type="scientific">Priestia taiwanensis</name>
    <dbReference type="NCBI Taxonomy" id="1347902"/>
    <lineage>
        <taxon>Bacteria</taxon>
        <taxon>Bacillati</taxon>
        <taxon>Bacillota</taxon>
        <taxon>Bacilli</taxon>
        <taxon>Bacillales</taxon>
        <taxon>Bacillaceae</taxon>
        <taxon>Priestia</taxon>
    </lineage>
</organism>
<feature type="domain" description="TsaA-like" evidence="3">
    <location>
        <begin position="4"/>
        <end position="136"/>
    </location>
</feature>
<dbReference type="Gene3D" id="2.40.30.70">
    <property type="entry name" value="YaeB-like"/>
    <property type="match status" value="1"/>
</dbReference>
<dbReference type="EMBL" id="BMFK01000001">
    <property type="protein sequence ID" value="GGE62781.1"/>
    <property type="molecule type" value="Genomic_DNA"/>
</dbReference>
<evidence type="ECO:0000256" key="2">
    <source>
        <dbReference type="ARBA" id="ARBA00033753"/>
    </source>
</evidence>
<dbReference type="Proteomes" id="UP000605259">
    <property type="component" value="Unassembled WGS sequence"/>
</dbReference>
<dbReference type="AlphaFoldDB" id="A0A917ANZ8"/>
<accession>A0A917ANZ8</accession>
<dbReference type="InterPro" id="IPR023370">
    <property type="entry name" value="TrmO-like_N"/>
</dbReference>
<dbReference type="PANTHER" id="PTHR12818">
    <property type="entry name" value="TRNA (ADENINE(37)-N6)-METHYLTRANSFERASE"/>
    <property type="match status" value="1"/>
</dbReference>
<comment type="caution">
    <text evidence="4">The sequence shown here is derived from an EMBL/GenBank/DDBJ whole genome shotgun (WGS) entry which is preliminary data.</text>
</comment>
<gene>
    <name evidence="4" type="ORF">GCM10007140_11300</name>
</gene>
<sequence length="152" mass="17582">MFQLKPIAYVRNNRDEVIDDNWGDMISEVELTDEFSEESIQGIEEFSHLDVIFYMDQVEDEQIQTKARRPRNNPNHPLVGIFAQRGKNRPNKLGVTTVKVIRLEGRNIIVQGLDAVNGTPVIDMKPVMKEFLPKGEVTQPTWTHDIMKNYWG</sequence>
<keyword evidence="1" id="KW-0949">S-adenosyl-L-methionine</keyword>
<dbReference type="PROSITE" id="PS51668">
    <property type="entry name" value="TSAA_2"/>
    <property type="match status" value="1"/>
</dbReference>
<evidence type="ECO:0000313" key="5">
    <source>
        <dbReference type="Proteomes" id="UP000605259"/>
    </source>
</evidence>
<evidence type="ECO:0000259" key="3">
    <source>
        <dbReference type="PROSITE" id="PS51668"/>
    </source>
</evidence>
<keyword evidence="5" id="KW-1185">Reference proteome</keyword>
<evidence type="ECO:0000313" key="4">
    <source>
        <dbReference type="EMBL" id="GGE62781.1"/>
    </source>
</evidence>
<dbReference type="SUPFAM" id="SSF118196">
    <property type="entry name" value="YaeB-like"/>
    <property type="match status" value="1"/>
</dbReference>
<reference evidence="4" key="1">
    <citation type="journal article" date="2014" name="Int. J. Syst. Evol. Microbiol.">
        <title>Complete genome sequence of Corynebacterium casei LMG S-19264T (=DSM 44701T), isolated from a smear-ripened cheese.</title>
        <authorList>
            <consortium name="US DOE Joint Genome Institute (JGI-PGF)"/>
            <person name="Walter F."/>
            <person name="Albersmeier A."/>
            <person name="Kalinowski J."/>
            <person name="Ruckert C."/>
        </authorList>
    </citation>
    <scope>NUCLEOTIDE SEQUENCE</scope>
    <source>
        <strain evidence="4">CGMCC 1.12698</strain>
    </source>
</reference>
<dbReference type="CDD" id="cd09281">
    <property type="entry name" value="UPF0066"/>
    <property type="match status" value="1"/>
</dbReference>
<proteinExistence type="inferred from homology"/>
<evidence type="ECO:0000256" key="1">
    <source>
        <dbReference type="ARBA" id="ARBA00022691"/>
    </source>
</evidence>
<reference evidence="4" key="2">
    <citation type="submission" date="2020-09" db="EMBL/GenBank/DDBJ databases">
        <authorList>
            <person name="Sun Q."/>
            <person name="Zhou Y."/>
        </authorList>
    </citation>
    <scope>NUCLEOTIDE SEQUENCE</scope>
    <source>
        <strain evidence="4">CGMCC 1.12698</strain>
    </source>
</reference>
<dbReference type="RefSeq" id="WP_188387424.1">
    <property type="nucleotide sequence ID" value="NZ_BMFK01000001.1"/>
</dbReference>
<comment type="similarity">
    <text evidence="2">Belongs to the tRNA methyltransferase O family.</text>
</comment>
<dbReference type="NCBIfam" id="TIGR00104">
    <property type="entry name" value="tRNA_TsaA"/>
    <property type="match status" value="1"/>
</dbReference>
<protein>
    <submittedName>
        <fullName evidence="4">tRNA (N6-threonylcarbamoyladenosine(37)-N6)-methyltransferase TrmO</fullName>
    </submittedName>
</protein>
<name>A0A917ANZ8_9BACI</name>
<dbReference type="PANTHER" id="PTHR12818:SF0">
    <property type="entry name" value="TRNA (ADENINE(37)-N6)-METHYLTRANSFERASE"/>
    <property type="match status" value="1"/>
</dbReference>
<dbReference type="InterPro" id="IPR040372">
    <property type="entry name" value="YaeB-like"/>
</dbReference>
<dbReference type="InterPro" id="IPR036413">
    <property type="entry name" value="YaeB-like_sf"/>
</dbReference>
<dbReference type="Pfam" id="PF01980">
    <property type="entry name" value="TrmO_N"/>
    <property type="match status" value="1"/>
</dbReference>